<comment type="subcellular location">
    <subcellularLocation>
        <location evidence="1">Endomembrane system</location>
        <topology evidence="1">Multi-pass membrane protein</topology>
    </subcellularLocation>
    <subcellularLocation>
        <location evidence="5">Endoplasmic reticulum membrane</location>
    </subcellularLocation>
</comment>
<dbReference type="EMBL" id="ML739314">
    <property type="protein sequence ID" value="KAE8349373.1"/>
    <property type="molecule type" value="Genomic_DNA"/>
</dbReference>
<dbReference type="OrthoDB" id="541710at2759"/>
<reference evidence="8" key="1">
    <citation type="submission" date="2019-04" db="EMBL/GenBank/DDBJ databases">
        <title>Friends and foes A comparative genomics studyof 23 Aspergillus species from section Flavi.</title>
        <authorList>
            <consortium name="DOE Joint Genome Institute"/>
            <person name="Kjaerbolling I."/>
            <person name="Vesth T."/>
            <person name="Frisvad J.C."/>
            <person name="Nybo J.L."/>
            <person name="Theobald S."/>
            <person name="Kildgaard S."/>
            <person name="Isbrandt T."/>
            <person name="Kuo A."/>
            <person name="Sato A."/>
            <person name="Lyhne E.K."/>
            <person name="Kogle M.E."/>
            <person name="Wiebenga A."/>
            <person name="Kun R.S."/>
            <person name="Lubbers R.J."/>
            <person name="Makela M.R."/>
            <person name="Barry K."/>
            <person name="Chovatia M."/>
            <person name="Clum A."/>
            <person name="Daum C."/>
            <person name="Haridas S."/>
            <person name="He G."/>
            <person name="LaButti K."/>
            <person name="Lipzen A."/>
            <person name="Mondo S."/>
            <person name="Riley R."/>
            <person name="Salamov A."/>
            <person name="Simmons B.A."/>
            <person name="Magnuson J.K."/>
            <person name="Henrissat B."/>
            <person name="Mortensen U.H."/>
            <person name="Larsen T.O."/>
            <person name="Devries R.P."/>
            <person name="Grigoriev I.V."/>
            <person name="Machida M."/>
            <person name="Baker S.E."/>
            <person name="Andersen M.R."/>
        </authorList>
    </citation>
    <scope>NUCLEOTIDE SEQUENCE [LARGE SCALE GENOMIC DNA]</scope>
    <source>
        <strain evidence="8">CBS 553.77</strain>
    </source>
</reference>
<evidence type="ECO:0000313" key="7">
    <source>
        <dbReference type="EMBL" id="KAE8349373.1"/>
    </source>
</evidence>
<comment type="function">
    <text evidence="5">Plays a key role in early steps of protein N-linked glycosylation by being involved in the conversion of polyprenol into dolichol. Acts as a polyprenal reductase that mediates the reduction of polyprenal into dolichal in a NADP-dependent mechanism. Dolichols are required for the synthesis of dolichol-linked monosaccharides and the oligosaccharide precursor used for N-glycosylation.</text>
</comment>
<feature type="transmembrane region" description="Helical" evidence="5">
    <location>
        <begin position="127"/>
        <end position="145"/>
    </location>
</feature>
<dbReference type="Pfam" id="PF02544">
    <property type="entry name" value="Steroid_dh"/>
    <property type="match status" value="1"/>
</dbReference>
<evidence type="ECO:0000256" key="2">
    <source>
        <dbReference type="ARBA" id="ARBA00022692"/>
    </source>
</evidence>
<feature type="transmembrane region" description="Helical" evidence="5">
    <location>
        <begin position="203"/>
        <end position="222"/>
    </location>
</feature>
<keyword evidence="5" id="KW-0256">Endoplasmic reticulum</keyword>
<dbReference type="GO" id="GO:0003865">
    <property type="term" value="F:3-oxo-5-alpha-steroid 4-dehydrogenase activity"/>
    <property type="evidence" value="ECO:0007669"/>
    <property type="project" value="TreeGrafter"/>
</dbReference>
<evidence type="ECO:0000256" key="5">
    <source>
        <dbReference type="RuleBase" id="RU367081"/>
    </source>
</evidence>
<keyword evidence="2 5" id="KW-0812">Transmembrane</keyword>
<organism evidence="7 8">
    <name type="scientific">Aspergillus coremiiformis</name>
    <dbReference type="NCBI Taxonomy" id="138285"/>
    <lineage>
        <taxon>Eukaryota</taxon>
        <taxon>Fungi</taxon>
        <taxon>Dikarya</taxon>
        <taxon>Ascomycota</taxon>
        <taxon>Pezizomycotina</taxon>
        <taxon>Eurotiomycetes</taxon>
        <taxon>Eurotiomycetidae</taxon>
        <taxon>Eurotiales</taxon>
        <taxon>Aspergillaceae</taxon>
        <taxon>Aspergillus</taxon>
        <taxon>Aspergillus subgen. Circumdati</taxon>
    </lineage>
</organism>
<feature type="domain" description="3-oxo-5-alpha-steroid 4-dehydrogenase C-terminal" evidence="6">
    <location>
        <begin position="210"/>
        <end position="319"/>
    </location>
</feature>
<dbReference type="GO" id="GO:0160198">
    <property type="term" value="F:polyprenal reductase activity"/>
    <property type="evidence" value="ECO:0007669"/>
    <property type="project" value="UniProtKB-EC"/>
</dbReference>
<dbReference type="GO" id="GO:0006488">
    <property type="term" value="P:dolichol-linked oligosaccharide biosynthetic process"/>
    <property type="evidence" value="ECO:0007669"/>
    <property type="project" value="UniProtKB-UniRule"/>
</dbReference>
<keyword evidence="4 5" id="KW-0472">Membrane</keyword>
<keyword evidence="5" id="KW-0521">NADP</keyword>
<accession>A0A5N6YWR1</accession>
<dbReference type="PANTHER" id="PTHR14624:SF0">
    <property type="entry name" value="POLYPRENOL REDUCTASE"/>
    <property type="match status" value="1"/>
</dbReference>
<dbReference type="GO" id="GO:0016095">
    <property type="term" value="P:polyprenol catabolic process"/>
    <property type="evidence" value="ECO:0007669"/>
    <property type="project" value="UniProtKB-UniRule"/>
</dbReference>
<dbReference type="InterPro" id="IPR039698">
    <property type="entry name" value="Dfg10/SRD5A3"/>
</dbReference>
<dbReference type="AlphaFoldDB" id="A0A5N6YWR1"/>
<dbReference type="Proteomes" id="UP000327118">
    <property type="component" value="Unassembled WGS sequence"/>
</dbReference>
<evidence type="ECO:0000256" key="3">
    <source>
        <dbReference type="ARBA" id="ARBA00022989"/>
    </source>
</evidence>
<dbReference type="InterPro" id="IPR001104">
    <property type="entry name" value="3-oxo-5_a-steroid_4-DH_C"/>
</dbReference>
<dbReference type="PROSITE" id="PS50244">
    <property type="entry name" value="S5A_REDUCTASE"/>
    <property type="match status" value="1"/>
</dbReference>
<evidence type="ECO:0000256" key="1">
    <source>
        <dbReference type="ARBA" id="ARBA00004127"/>
    </source>
</evidence>
<dbReference type="GO" id="GO:0005789">
    <property type="term" value="C:endoplasmic reticulum membrane"/>
    <property type="evidence" value="ECO:0007669"/>
    <property type="project" value="UniProtKB-SubCell"/>
</dbReference>
<dbReference type="EC" id="1.3.1.94" evidence="5"/>
<gene>
    <name evidence="7" type="ORF">BDV28DRAFT_151954</name>
</gene>
<evidence type="ECO:0000256" key="4">
    <source>
        <dbReference type="ARBA" id="ARBA00023136"/>
    </source>
</evidence>
<comment type="catalytic activity">
    <reaction evidence="5">
        <text>a di-trans,poly-cis-dolichal + NADP(+) = a di-trans,poly-cis-polyprenal + NADPH + H(+)</text>
        <dbReference type="Rhea" id="RHEA:80727"/>
        <dbReference type="Rhea" id="RHEA-COMP:19536"/>
        <dbReference type="Rhea" id="RHEA-COMP:19537"/>
        <dbReference type="ChEBI" id="CHEBI:15378"/>
        <dbReference type="ChEBI" id="CHEBI:57783"/>
        <dbReference type="ChEBI" id="CHEBI:58349"/>
        <dbReference type="ChEBI" id="CHEBI:231623"/>
        <dbReference type="ChEBI" id="CHEBI:231637"/>
        <dbReference type="EC" id="1.3.1.94"/>
    </reaction>
    <physiologicalReaction direction="right-to-left" evidence="5">
        <dbReference type="Rhea" id="RHEA:80729"/>
    </physiologicalReaction>
</comment>
<evidence type="ECO:0000259" key="6">
    <source>
        <dbReference type="Pfam" id="PF02544"/>
    </source>
</evidence>
<keyword evidence="5" id="KW-0560">Oxidoreductase</keyword>
<keyword evidence="3 5" id="KW-1133">Transmembrane helix</keyword>
<name>A0A5N6YWR1_9EURO</name>
<feature type="transmembrane region" description="Helical" evidence="5">
    <location>
        <begin position="22"/>
        <end position="40"/>
    </location>
</feature>
<proteinExistence type="inferred from homology"/>
<comment type="similarity">
    <text evidence="5">Belongs to the steroid 5-alpha reductase family. Polyprenal reductase subfamily.</text>
</comment>
<dbReference type="UniPathway" id="UPA00378"/>
<evidence type="ECO:0000313" key="8">
    <source>
        <dbReference type="Proteomes" id="UP000327118"/>
    </source>
</evidence>
<dbReference type="PANTHER" id="PTHR14624">
    <property type="entry name" value="DFG10 PROTEIN"/>
    <property type="match status" value="1"/>
</dbReference>
<sequence length="319" mass="35787">MAVLPSLVDKALATAHLDAVDALRALFLCASCMILSVSLLDSLRSRFVHYGARATVTTESNSTPSQFSKTTGILDYLASLKVPHSYFIHFYIVSILSSSFWAVQLLYHGQAFQAIATRIHSDHLQKTMSITQIMLCWLLMLVQGFRRLQECFTFSKPSSSQMWFGHWLLGIAFYLAISVALWIEGTATLLSHRLSLNDVTVTNAPSLGTFLCVPIFLFASGLQHDAHQHLFSLKKYTLPSHPMFRRIVCPHYTAECVIYLSLALLAAPRGEMINKTVLSALVLVSVNLGVTAAATKCWYMQKFGENSVRERWNMIPWLY</sequence>
<feature type="transmembrane region" description="Helical" evidence="5">
    <location>
        <begin position="166"/>
        <end position="183"/>
    </location>
</feature>
<feature type="transmembrane region" description="Helical" evidence="5">
    <location>
        <begin position="243"/>
        <end position="265"/>
    </location>
</feature>
<dbReference type="GO" id="GO:0102389">
    <property type="term" value="F:polyprenol reductase activity"/>
    <property type="evidence" value="ECO:0007669"/>
    <property type="project" value="UniProtKB-UniRule"/>
</dbReference>
<feature type="transmembrane region" description="Helical" evidence="5">
    <location>
        <begin position="277"/>
        <end position="299"/>
    </location>
</feature>
<protein>
    <recommendedName>
        <fullName evidence="5">Polyprenal reductase</fullName>
        <ecNumber evidence="5">1.3.1.94</ecNumber>
    </recommendedName>
</protein>
<feature type="transmembrane region" description="Helical" evidence="5">
    <location>
        <begin position="86"/>
        <end position="107"/>
    </location>
</feature>
<comment type="pathway">
    <text evidence="5">Protein modification; protein glycosylation.</text>
</comment>
<keyword evidence="8" id="KW-1185">Reference proteome</keyword>